<evidence type="ECO:0000313" key="2">
    <source>
        <dbReference type="Proteomes" id="UP000228533"/>
    </source>
</evidence>
<proteinExistence type="predicted"/>
<gene>
    <name evidence="1" type="ORF">COT94_03605</name>
</gene>
<protein>
    <submittedName>
        <fullName evidence="1">Uncharacterized protein</fullName>
    </submittedName>
</protein>
<name>A0A2M6WSP9_9BACT</name>
<reference evidence="2" key="1">
    <citation type="submission" date="2017-09" db="EMBL/GenBank/DDBJ databases">
        <title>Depth-based differentiation of microbial function through sediment-hosted aquifers and enrichment of novel symbionts in the deep terrestrial subsurface.</title>
        <authorList>
            <person name="Probst A.J."/>
            <person name="Ladd B."/>
            <person name="Jarett J.K."/>
            <person name="Geller-Mcgrath D.E."/>
            <person name="Sieber C.M.K."/>
            <person name="Emerson J.B."/>
            <person name="Anantharaman K."/>
            <person name="Thomas B.C."/>
            <person name="Malmstrom R."/>
            <person name="Stieglmeier M."/>
            <person name="Klingl A."/>
            <person name="Woyke T."/>
            <person name="Ryan C.M."/>
            <person name="Banfield J.F."/>
        </authorList>
    </citation>
    <scope>NUCLEOTIDE SEQUENCE [LARGE SCALE GENOMIC DNA]</scope>
</reference>
<comment type="caution">
    <text evidence="1">The sequence shown here is derived from an EMBL/GenBank/DDBJ whole genome shotgun (WGS) entry which is preliminary data.</text>
</comment>
<dbReference type="EMBL" id="PFAM01000022">
    <property type="protein sequence ID" value="PIT95820.1"/>
    <property type="molecule type" value="Genomic_DNA"/>
</dbReference>
<sequence>MLNSFILVSFLTKDLYMLCHQRLIKPAKMANKVKAAAKRQTPLYLATNKLFYNVYYNLTSFFCKEFLLNKFWPILEQTQLI</sequence>
<evidence type="ECO:0000313" key="1">
    <source>
        <dbReference type="EMBL" id="PIT95820.1"/>
    </source>
</evidence>
<organism evidence="1 2">
    <name type="scientific">Candidatus Falkowbacteria bacterium CG10_big_fil_rev_8_21_14_0_10_37_14</name>
    <dbReference type="NCBI Taxonomy" id="1974561"/>
    <lineage>
        <taxon>Bacteria</taxon>
        <taxon>Candidatus Falkowiibacteriota</taxon>
    </lineage>
</organism>
<accession>A0A2M6WSP9</accession>
<dbReference type="AlphaFoldDB" id="A0A2M6WSP9"/>
<dbReference type="Proteomes" id="UP000228533">
    <property type="component" value="Unassembled WGS sequence"/>
</dbReference>